<dbReference type="Pfam" id="PF00106">
    <property type="entry name" value="adh_short"/>
    <property type="match status" value="1"/>
</dbReference>
<organism evidence="4 5">
    <name type="scientific">Arsenicibacter rosenii</name>
    <dbReference type="NCBI Taxonomy" id="1750698"/>
    <lineage>
        <taxon>Bacteria</taxon>
        <taxon>Pseudomonadati</taxon>
        <taxon>Bacteroidota</taxon>
        <taxon>Cytophagia</taxon>
        <taxon>Cytophagales</taxon>
        <taxon>Spirosomataceae</taxon>
        <taxon>Arsenicibacter</taxon>
    </lineage>
</organism>
<dbReference type="PANTHER" id="PTHR44169">
    <property type="entry name" value="NADPH-DEPENDENT 1-ACYLDIHYDROXYACETONE PHOSPHATE REDUCTASE"/>
    <property type="match status" value="1"/>
</dbReference>
<protein>
    <submittedName>
        <fullName evidence="4">Short-chain dehydrogenase/reductase</fullName>
    </submittedName>
</protein>
<evidence type="ECO:0000256" key="1">
    <source>
        <dbReference type="ARBA" id="ARBA00006484"/>
    </source>
</evidence>
<comment type="similarity">
    <text evidence="1 3">Belongs to the short-chain dehydrogenases/reductases (SDR) family.</text>
</comment>
<dbReference type="CDD" id="cd05374">
    <property type="entry name" value="17beta-HSD-like_SDR_c"/>
    <property type="match status" value="1"/>
</dbReference>
<dbReference type="Gene3D" id="3.40.50.720">
    <property type="entry name" value="NAD(P)-binding Rossmann-like Domain"/>
    <property type="match status" value="1"/>
</dbReference>
<sequence>MAKTVLVTGASSGIGEATAIYLAQAGYTVYGAARRTDKLQALAVYGIRPVTLDVTDDASMTGCIATIAREAGAVDVLVNNAGLGSYGALEDVPMAEAKNQIDINLFGTARLIQLVLPAMRKNKWGKIVNISSVGGKVGLPMGSWYHASKFAVEGLSDSLRNEVRPFGIDVIVIEPGGTKSEMISIGGNDLQRVSGKTVYKPQADRLVKMYDDIEKNAVEPVEIAKLIKKGIEARRPRARYVGGGMAGVMLFFRKILSDKLFDRLIISQMK</sequence>
<keyword evidence="2" id="KW-0560">Oxidoreductase</keyword>
<evidence type="ECO:0000256" key="3">
    <source>
        <dbReference type="RuleBase" id="RU000363"/>
    </source>
</evidence>
<dbReference type="SUPFAM" id="SSF51735">
    <property type="entry name" value="NAD(P)-binding Rossmann-fold domains"/>
    <property type="match status" value="1"/>
</dbReference>
<accession>A0A1S2VEX2</accession>
<reference evidence="4 5" key="1">
    <citation type="submission" date="2016-10" db="EMBL/GenBank/DDBJ databases">
        <title>Arsenicibacter rosenii gen. nov., sp. nov., an efficient arsenic-methylating bacterium isolated from an arsenic-contaminated paddy soil.</title>
        <authorList>
            <person name="Huang K."/>
        </authorList>
    </citation>
    <scope>NUCLEOTIDE SEQUENCE [LARGE SCALE GENOMIC DNA]</scope>
    <source>
        <strain evidence="4 5">SM-1</strain>
    </source>
</reference>
<dbReference type="EMBL" id="MORL01000019">
    <property type="protein sequence ID" value="OIN56746.1"/>
    <property type="molecule type" value="Genomic_DNA"/>
</dbReference>
<dbReference type="PRINTS" id="PR00080">
    <property type="entry name" value="SDRFAMILY"/>
</dbReference>
<dbReference type="Proteomes" id="UP000181790">
    <property type="component" value="Unassembled WGS sequence"/>
</dbReference>
<proteinExistence type="inferred from homology"/>
<dbReference type="RefSeq" id="WP_071505665.1">
    <property type="nucleotide sequence ID" value="NZ_MORL01000019.1"/>
</dbReference>
<dbReference type="InterPro" id="IPR002347">
    <property type="entry name" value="SDR_fam"/>
</dbReference>
<keyword evidence="5" id="KW-1185">Reference proteome</keyword>
<comment type="caution">
    <text evidence="4">The sequence shown here is derived from an EMBL/GenBank/DDBJ whole genome shotgun (WGS) entry which is preliminary data.</text>
</comment>
<gene>
    <name evidence="4" type="ORF">BLX24_23500</name>
</gene>
<name>A0A1S2VEX2_9BACT</name>
<evidence type="ECO:0000256" key="2">
    <source>
        <dbReference type="ARBA" id="ARBA00023002"/>
    </source>
</evidence>
<dbReference type="GO" id="GO:0016491">
    <property type="term" value="F:oxidoreductase activity"/>
    <property type="evidence" value="ECO:0007669"/>
    <property type="project" value="UniProtKB-KW"/>
</dbReference>
<dbReference type="AlphaFoldDB" id="A0A1S2VEX2"/>
<dbReference type="PANTHER" id="PTHR44169:SF6">
    <property type="entry name" value="NADPH-DEPENDENT 1-ACYLDIHYDROXYACETONE PHOSPHATE REDUCTASE"/>
    <property type="match status" value="1"/>
</dbReference>
<dbReference type="NCBIfam" id="NF004826">
    <property type="entry name" value="PRK06182.1"/>
    <property type="match status" value="1"/>
</dbReference>
<dbReference type="OrthoDB" id="9786056at2"/>
<evidence type="ECO:0000313" key="5">
    <source>
        <dbReference type="Proteomes" id="UP000181790"/>
    </source>
</evidence>
<dbReference type="PRINTS" id="PR00081">
    <property type="entry name" value="GDHRDH"/>
</dbReference>
<evidence type="ECO:0000313" key="4">
    <source>
        <dbReference type="EMBL" id="OIN56746.1"/>
    </source>
</evidence>
<dbReference type="InterPro" id="IPR036291">
    <property type="entry name" value="NAD(P)-bd_dom_sf"/>
</dbReference>